<gene>
    <name evidence="8" type="ORF">EBB59_09035</name>
</gene>
<evidence type="ECO:0000259" key="7">
    <source>
        <dbReference type="PROSITE" id="PS50850"/>
    </source>
</evidence>
<evidence type="ECO:0000256" key="4">
    <source>
        <dbReference type="ARBA" id="ARBA00022989"/>
    </source>
</evidence>
<dbReference type="GO" id="GO:0016020">
    <property type="term" value="C:membrane"/>
    <property type="evidence" value="ECO:0007669"/>
    <property type="project" value="UniProtKB-SubCell"/>
</dbReference>
<dbReference type="PANTHER" id="PTHR23504">
    <property type="entry name" value="MAJOR FACILITATOR SUPERFAMILY DOMAIN-CONTAINING PROTEIN 10"/>
    <property type="match status" value="1"/>
</dbReference>
<dbReference type="PRINTS" id="PR01035">
    <property type="entry name" value="TCRTETA"/>
</dbReference>
<comment type="caution">
    <text evidence="8">The sequence shown here is derived from an EMBL/GenBank/DDBJ whole genome shotgun (WGS) entry which is preliminary data.</text>
</comment>
<feature type="transmembrane region" description="Helical" evidence="6">
    <location>
        <begin position="252"/>
        <end position="278"/>
    </location>
</feature>
<feature type="transmembrane region" description="Helical" evidence="6">
    <location>
        <begin position="50"/>
        <end position="71"/>
    </location>
</feature>
<dbReference type="RefSeq" id="WP_122101836.1">
    <property type="nucleotide sequence ID" value="NZ_RFLY01000012.1"/>
</dbReference>
<dbReference type="InterPro" id="IPR036259">
    <property type="entry name" value="MFS_trans_sf"/>
</dbReference>
<dbReference type="InterPro" id="IPR011701">
    <property type="entry name" value="MFS"/>
</dbReference>
<keyword evidence="2" id="KW-0813">Transport</keyword>
<accession>A0A3M2HVG2</accession>
<feature type="transmembrane region" description="Helical" evidence="6">
    <location>
        <begin position="141"/>
        <end position="164"/>
    </location>
</feature>
<keyword evidence="4 6" id="KW-1133">Transmembrane helix</keyword>
<dbReference type="PROSITE" id="PS50850">
    <property type="entry name" value="MFS"/>
    <property type="match status" value="1"/>
</dbReference>
<keyword evidence="9" id="KW-1185">Reference proteome</keyword>
<feature type="domain" description="Major facilitator superfamily (MFS) profile" evidence="7">
    <location>
        <begin position="13"/>
        <end position="409"/>
    </location>
</feature>
<dbReference type="Pfam" id="PF07690">
    <property type="entry name" value="MFS_1"/>
    <property type="match status" value="1"/>
</dbReference>
<feature type="transmembrane region" description="Helical" evidence="6">
    <location>
        <begin position="290"/>
        <end position="308"/>
    </location>
</feature>
<feature type="transmembrane region" description="Helical" evidence="6">
    <location>
        <begin position="386"/>
        <end position="403"/>
    </location>
</feature>
<dbReference type="PANTHER" id="PTHR23504:SF15">
    <property type="entry name" value="MAJOR FACILITATOR SUPERFAMILY (MFS) PROFILE DOMAIN-CONTAINING PROTEIN"/>
    <property type="match status" value="1"/>
</dbReference>
<keyword evidence="5 6" id="KW-0472">Membrane</keyword>
<dbReference type="CDD" id="cd17388">
    <property type="entry name" value="MFS_TetA"/>
    <property type="match status" value="1"/>
</dbReference>
<proteinExistence type="predicted"/>
<feature type="transmembrane region" description="Helical" evidence="6">
    <location>
        <begin position="12"/>
        <end position="35"/>
    </location>
</feature>
<dbReference type="GO" id="GO:0022857">
    <property type="term" value="F:transmembrane transporter activity"/>
    <property type="evidence" value="ECO:0007669"/>
    <property type="project" value="InterPro"/>
</dbReference>
<reference evidence="8 9" key="1">
    <citation type="submission" date="2018-10" db="EMBL/GenBank/DDBJ databases">
        <title>Proposal of Lysobacter pythonis sp. nov. isolated from royal pythons (Python regius).</title>
        <authorList>
            <person name="Hans-Juergen B."/>
            <person name="Huptas C."/>
            <person name="Sandra B."/>
            <person name="Igor L."/>
            <person name="Joachim S."/>
            <person name="Siegfried S."/>
            <person name="Mareike W."/>
            <person name="Peter K."/>
        </authorList>
    </citation>
    <scope>NUCLEOTIDE SEQUENCE [LARGE SCALE GENOMIC DNA]</scope>
    <source>
        <strain evidence="8 9">4284/11</strain>
    </source>
</reference>
<comment type="subcellular location">
    <subcellularLocation>
        <location evidence="1">Membrane</location>
        <topology evidence="1">Multi-pass membrane protein</topology>
    </subcellularLocation>
</comment>
<feature type="transmembrane region" description="Helical" evidence="6">
    <location>
        <begin position="223"/>
        <end position="240"/>
    </location>
</feature>
<dbReference type="OrthoDB" id="9764259at2"/>
<evidence type="ECO:0000256" key="6">
    <source>
        <dbReference type="SAM" id="Phobius"/>
    </source>
</evidence>
<evidence type="ECO:0000313" key="9">
    <source>
        <dbReference type="Proteomes" id="UP000275012"/>
    </source>
</evidence>
<feature type="transmembrane region" description="Helical" evidence="6">
    <location>
        <begin position="170"/>
        <end position="190"/>
    </location>
</feature>
<evidence type="ECO:0000256" key="3">
    <source>
        <dbReference type="ARBA" id="ARBA00022692"/>
    </source>
</evidence>
<dbReference type="InterPro" id="IPR001958">
    <property type="entry name" value="Tet-R_TetA/multi-R_MdtG-like"/>
</dbReference>
<dbReference type="Proteomes" id="UP000275012">
    <property type="component" value="Unassembled WGS sequence"/>
</dbReference>
<protein>
    <submittedName>
        <fullName evidence="8">MFS transporter</fullName>
    </submittedName>
</protein>
<evidence type="ECO:0000256" key="1">
    <source>
        <dbReference type="ARBA" id="ARBA00004141"/>
    </source>
</evidence>
<name>A0A3M2HVG2_9GAMM</name>
<evidence type="ECO:0000256" key="2">
    <source>
        <dbReference type="ARBA" id="ARBA00022448"/>
    </source>
</evidence>
<feature type="transmembrane region" description="Helical" evidence="6">
    <location>
        <begin position="83"/>
        <end position="101"/>
    </location>
</feature>
<evidence type="ECO:0000313" key="8">
    <source>
        <dbReference type="EMBL" id="RMH90912.1"/>
    </source>
</evidence>
<organism evidence="8 9">
    <name type="scientific">Solilutibacter pythonis</name>
    <dbReference type="NCBI Taxonomy" id="2483112"/>
    <lineage>
        <taxon>Bacteria</taxon>
        <taxon>Pseudomonadati</taxon>
        <taxon>Pseudomonadota</taxon>
        <taxon>Gammaproteobacteria</taxon>
        <taxon>Lysobacterales</taxon>
        <taxon>Lysobacteraceae</taxon>
        <taxon>Solilutibacter</taxon>
    </lineage>
</organism>
<evidence type="ECO:0000256" key="5">
    <source>
        <dbReference type="ARBA" id="ARBA00023136"/>
    </source>
</evidence>
<dbReference type="SUPFAM" id="SSF103473">
    <property type="entry name" value="MFS general substrate transporter"/>
    <property type="match status" value="1"/>
</dbReference>
<feature type="transmembrane region" description="Helical" evidence="6">
    <location>
        <begin position="107"/>
        <end position="129"/>
    </location>
</feature>
<dbReference type="InterPro" id="IPR020846">
    <property type="entry name" value="MFS_dom"/>
</dbReference>
<dbReference type="AlphaFoldDB" id="A0A3M2HVG2"/>
<dbReference type="EMBL" id="RFLY01000012">
    <property type="protein sequence ID" value="RMH90912.1"/>
    <property type="molecule type" value="Genomic_DNA"/>
</dbReference>
<keyword evidence="3 6" id="KW-0812">Transmembrane</keyword>
<sequence>MTDSPVQPVRRAALVFIFITVLIDILAFGLIIPVLPHLLEEFVGGDTAVAARWVGTFGAMFAAIQFFAAPVQGALSDRFGRRPVILLSCLGLGLDFILMALAPSLSWLLIARMVSAVTSASFSTANAYIADVTPPEKRAGAFGMMGMAFGLGFVVGPMMGGWLGCFDLRWPFWGAAILALLNFCYGLLVLPESLPKARRSARFQWSQANPVGSVKLILRYPQLFGLVAILLLSNLAHYVYPNVFVLYADYRYGWGPMVVGQVLAVVGVCSALVQGGLVRRVVPKIGEHNALILGLTCGTLGFFAYGLAPLGWMFMAAIPVMAFWGFAGPAAQALVTREVGVDVQGRIQGAMASLISLAGIVGPKLYTEAFARFIGPGAPAELPGMPWFIAGGLLAIALGIALWHQRRYRLSS</sequence>
<dbReference type="Gene3D" id="1.20.1250.20">
    <property type="entry name" value="MFS general substrate transporter like domains"/>
    <property type="match status" value="1"/>
</dbReference>